<dbReference type="PANTHER" id="PTHR32337">
    <property type="entry name" value="NUCLEOLAR PROTEIN 7"/>
    <property type="match status" value="1"/>
</dbReference>
<dbReference type="Ensembl" id="ENSLBET00000031853.1">
    <property type="protein sequence ID" value="ENSLBEP00000030444.1"/>
    <property type="gene ID" value="ENSLBEG00000022992.1"/>
</dbReference>
<reference evidence="3" key="2">
    <citation type="submission" date="2025-09" db="UniProtKB">
        <authorList>
            <consortium name="Ensembl"/>
        </authorList>
    </citation>
    <scope>IDENTIFICATION</scope>
</reference>
<feature type="compositionally biased region" description="Polar residues" evidence="1">
    <location>
        <begin position="7"/>
        <end position="16"/>
    </location>
</feature>
<feature type="region of interest" description="Disordered" evidence="1">
    <location>
        <begin position="75"/>
        <end position="141"/>
    </location>
</feature>
<dbReference type="STRING" id="56723.ENSLBEP00000030444"/>
<dbReference type="GeneTree" id="ENSGT00390000004118"/>
<proteinExistence type="predicted"/>
<keyword evidence="4" id="KW-1185">Reference proteome</keyword>
<dbReference type="Pfam" id="PF08157">
    <property type="entry name" value="NUC129"/>
    <property type="match status" value="1"/>
</dbReference>
<dbReference type="InterPro" id="IPR012579">
    <property type="entry name" value="NOL7_C"/>
</dbReference>
<evidence type="ECO:0000313" key="3">
    <source>
        <dbReference type="Ensembl" id="ENSLBEP00000030444.1"/>
    </source>
</evidence>
<organism evidence="3 4">
    <name type="scientific">Labrus bergylta</name>
    <name type="common">ballan wrasse</name>
    <dbReference type="NCBI Taxonomy" id="56723"/>
    <lineage>
        <taxon>Eukaryota</taxon>
        <taxon>Metazoa</taxon>
        <taxon>Chordata</taxon>
        <taxon>Craniata</taxon>
        <taxon>Vertebrata</taxon>
        <taxon>Euteleostomi</taxon>
        <taxon>Actinopterygii</taxon>
        <taxon>Neopterygii</taxon>
        <taxon>Teleostei</taxon>
        <taxon>Neoteleostei</taxon>
        <taxon>Acanthomorphata</taxon>
        <taxon>Eupercaria</taxon>
        <taxon>Labriformes</taxon>
        <taxon>Labridae</taxon>
        <taxon>Labrus</taxon>
    </lineage>
</organism>
<dbReference type="OrthoDB" id="9907143at2759"/>
<feature type="compositionally biased region" description="Acidic residues" evidence="1">
    <location>
        <begin position="32"/>
        <end position="42"/>
    </location>
</feature>
<feature type="compositionally biased region" description="Acidic residues" evidence="1">
    <location>
        <begin position="106"/>
        <end position="120"/>
    </location>
</feature>
<protein>
    <submittedName>
        <fullName evidence="3">Nucleolar protein 7-like</fullName>
    </submittedName>
</protein>
<evidence type="ECO:0000313" key="4">
    <source>
        <dbReference type="Proteomes" id="UP000261660"/>
    </source>
</evidence>
<dbReference type="FunCoup" id="A0A3Q3GFQ1">
    <property type="interactions" value="1336"/>
</dbReference>
<evidence type="ECO:0000259" key="2">
    <source>
        <dbReference type="Pfam" id="PF08157"/>
    </source>
</evidence>
<feature type="region of interest" description="Disordered" evidence="1">
    <location>
        <begin position="1"/>
        <end position="47"/>
    </location>
</feature>
<evidence type="ECO:0000256" key="1">
    <source>
        <dbReference type="SAM" id="MobiDB-lite"/>
    </source>
</evidence>
<name>A0A3Q3GFQ1_9LABR</name>
<sequence>MAKKQRGGTTSSSKTQKMVEPTDNFSLMLTSSDDEEPEEVTFEDAKTEALRSMKLALDGARREKELLKERRRKRQELFQEQKKRKLLPADVLEEIDSAPSKKQKESEDEGEAEEDQEGEEESKKKNSKKMAHSRSLKGNYTVTTVRERASASCQQQTAEDFLRSRLYGPGSCRTTSKDSEVHVNTVYIITLNSVSPGLFLGVPQGFNQKRQKHIPPSSLLRVCVYLSCRDFVLHATLCGRSLQRR</sequence>
<dbReference type="GO" id="GO:0003723">
    <property type="term" value="F:RNA binding"/>
    <property type="evidence" value="ECO:0007669"/>
    <property type="project" value="TreeGrafter"/>
</dbReference>
<feature type="domain" description="U3 small nucleolar RNA-associated protein NOL7 C-terminal" evidence="2">
    <location>
        <begin position="140"/>
        <end position="176"/>
    </location>
</feature>
<dbReference type="GO" id="GO:0005730">
    <property type="term" value="C:nucleolus"/>
    <property type="evidence" value="ECO:0007669"/>
    <property type="project" value="TreeGrafter"/>
</dbReference>
<accession>A0A3Q3GFQ1</accession>
<dbReference type="Proteomes" id="UP000261660">
    <property type="component" value="Unplaced"/>
</dbReference>
<reference evidence="3" key="1">
    <citation type="submission" date="2025-08" db="UniProtKB">
        <authorList>
            <consortium name="Ensembl"/>
        </authorList>
    </citation>
    <scope>IDENTIFICATION</scope>
</reference>
<dbReference type="PANTHER" id="PTHR32337:SF2">
    <property type="entry name" value="NUCLEOLAR PROTEIN 7"/>
    <property type="match status" value="1"/>
</dbReference>
<dbReference type="AlphaFoldDB" id="A0A3Q3GFQ1"/>
<feature type="compositionally biased region" description="Basic residues" evidence="1">
    <location>
        <begin position="125"/>
        <end position="135"/>
    </location>
</feature>
<dbReference type="InParanoid" id="A0A3Q3GFQ1"/>